<reference evidence="1 2" key="1">
    <citation type="submission" date="2023-03" db="EMBL/GenBank/DDBJ databases">
        <title>High recombination rates correlate with genetic variation in Cardiocondyla obscurior ants.</title>
        <authorList>
            <person name="Errbii M."/>
        </authorList>
    </citation>
    <scope>NUCLEOTIDE SEQUENCE [LARGE SCALE GENOMIC DNA]</scope>
    <source>
        <strain evidence="1">Alpha-2009</strain>
        <tissue evidence="1">Whole body</tissue>
    </source>
</reference>
<name>A0AAW2GF96_9HYME</name>
<sequence>MHINFLDLAEVTRKTINIKNKNNDPHFAKIKKAKKRSQTINVDTKLIVKIENLENKLHIALDSRDTYYIIIFYERRVCRNVILEDLTIRHRDCRSSKKFVHVFSYERTFSFEA</sequence>
<dbReference type="Proteomes" id="UP001430953">
    <property type="component" value="Unassembled WGS sequence"/>
</dbReference>
<proteinExistence type="predicted"/>
<dbReference type="AlphaFoldDB" id="A0AAW2GF96"/>
<organism evidence="1 2">
    <name type="scientific">Cardiocondyla obscurior</name>
    <dbReference type="NCBI Taxonomy" id="286306"/>
    <lineage>
        <taxon>Eukaryota</taxon>
        <taxon>Metazoa</taxon>
        <taxon>Ecdysozoa</taxon>
        <taxon>Arthropoda</taxon>
        <taxon>Hexapoda</taxon>
        <taxon>Insecta</taxon>
        <taxon>Pterygota</taxon>
        <taxon>Neoptera</taxon>
        <taxon>Endopterygota</taxon>
        <taxon>Hymenoptera</taxon>
        <taxon>Apocrita</taxon>
        <taxon>Aculeata</taxon>
        <taxon>Formicoidea</taxon>
        <taxon>Formicidae</taxon>
        <taxon>Myrmicinae</taxon>
        <taxon>Cardiocondyla</taxon>
    </lineage>
</organism>
<dbReference type="EMBL" id="JADYXP020000004">
    <property type="protein sequence ID" value="KAL0125220.1"/>
    <property type="molecule type" value="Genomic_DNA"/>
</dbReference>
<gene>
    <name evidence="1" type="ORF">PUN28_004391</name>
</gene>
<comment type="caution">
    <text evidence="1">The sequence shown here is derived from an EMBL/GenBank/DDBJ whole genome shotgun (WGS) entry which is preliminary data.</text>
</comment>
<protein>
    <submittedName>
        <fullName evidence="1">Uncharacterized protein</fullName>
    </submittedName>
</protein>
<evidence type="ECO:0000313" key="1">
    <source>
        <dbReference type="EMBL" id="KAL0125220.1"/>
    </source>
</evidence>
<evidence type="ECO:0000313" key="2">
    <source>
        <dbReference type="Proteomes" id="UP001430953"/>
    </source>
</evidence>
<keyword evidence="2" id="KW-1185">Reference proteome</keyword>
<accession>A0AAW2GF96</accession>